<evidence type="ECO:0000313" key="3">
    <source>
        <dbReference type="Proteomes" id="UP000267208"/>
    </source>
</evidence>
<protein>
    <submittedName>
        <fullName evidence="2">DUF3923 family protein</fullName>
    </submittedName>
</protein>
<dbReference type="KEGG" id="lzh:D1B17_03710"/>
<dbReference type="Proteomes" id="UP000267208">
    <property type="component" value="Chromosome"/>
</dbReference>
<dbReference type="EMBL" id="CP031933">
    <property type="protein sequence ID" value="AYE37785.1"/>
    <property type="molecule type" value="Genomic_DNA"/>
</dbReference>
<organism evidence="2 3">
    <name type="scientific">Companilactobacillus zhachilii</name>
    <dbReference type="NCBI Taxonomy" id="2304606"/>
    <lineage>
        <taxon>Bacteria</taxon>
        <taxon>Bacillati</taxon>
        <taxon>Bacillota</taxon>
        <taxon>Bacilli</taxon>
        <taxon>Lactobacillales</taxon>
        <taxon>Lactobacillaceae</taxon>
        <taxon>Companilactobacillus</taxon>
    </lineage>
</organism>
<dbReference type="InterPro" id="IPR025037">
    <property type="entry name" value="DUF3923"/>
</dbReference>
<dbReference type="Pfam" id="PF13061">
    <property type="entry name" value="DUF3923"/>
    <property type="match status" value="1"/>
</dbReference>
<accession>A0A386PSC4</accession>
<dbReference type="RefSeq" id="WP_120142033.1">
    <property type="nucleotide sequence ID" value="NZ_CP031933.2"/>
</dbReference>
<dbReference type="AlphaFoldDB" id="A0A386PSC4"/>
<keyword evidence="1" id="KW-0472">Membrane</keyword>
<reference evidence="3" key="1">
    <citation type="submission" date="2018-08" db="EMBL/GenBank/DDBJ databases">
        <title>Genome of Lactobacillus sp. HBUAS52074.</title>
        <authorList>
            <person name="Guo Z."/>
            <person name="Zhang Z.D."/>
        </authorList>
    </citation>
    <scope>NUCLEOTIDE SEQUENCE [LARGE SCALE GENOMIC DNA]</scope>
    <source>
        <strain evidence="3">HBUAS52074</strain>
    </source>
</reference>
<keyword evidence="1" id="KW-0812">Transmembrane</keyword>
<evidence type="ECO:0000256" key="1">
    <source>
        <dbReference type="SAM" id="Phobius"/>
    </source>
</evidence>
<name>A0A386PSC4_9LACO</name>
<evidence type="ECO:0000313" key="2">
    <source>
        <dbReference type="EMBL" id="AYE37785.1"/>
    </source>
</evidence>
<dbReference type="OrthoDB" id="2413843at2"/>
<feature type="transmembrane region" description="Helical" evidence="1">
    <location>
        <begin position="44"/>
        <end position="64"/>
    </location>
</feature>
<gene>
    <name evidence="2" type="ORF">D1B17_03710</name>
</gene>
<feature type="transmembrane region" description="Helical" evidence="1">
    <location>
        <begin position="7"/>
        <end position="24"/>
    </location>
</feature>
<sequence>MKVWHWLNIIWLVLFIIGIVFVLVRKVDGAGAVQTPQVKMVSVMVLLGFYLFIWLCQLITLYFIKKHK</sequence>
<keyword evidence="3" id="KW-1185">Reference proteome</keyword>
<keyword evidence="1" id="KW-1133">Transmembrane helix</keyword>
<proteinExistence type="predicted"/>